<evidence type="ECO:0000256" key="2">
    <source>
        <dbReference type="SAM" id="Phobius"/>
    </source>
</evidence>
<proteinExistence type="predicted"/>
<feature type="compositionally biased region" description="Low complexity" evidence="1">
    <location>
        <begin position="37"/>
        <end position="59"/>
    </location>
</feature>
<feature type="compositionally biased region" description="Basic and acidic residues" evidence="1">
    <location>
        <begin position="226"/>
        <end position="237"/>
    </location>
</feature>
<feature type="region of interest" description="Disordered" evidence="1">
    <location>
        <begin position="35"/>
        <end position="59"/>
    </location>
</feature>
<feature type="compositionally biased region" description="Low complexity" evidence="1">
    <location>
        <begin position="211"/>
        <end position="225"/>
    </location>
</feature>
<sequence length="258" mass="27371">MATNSSSSKISASASTSTQNNTVFGAAVTQIANTSVSSPNARLQPSSSSSASNHPSVSAPQFASSEIFVTASAIPEPPTSIPPPARPPSSANDSSRLSGLSTMAVAGLSLGLGLLFGFIGATLVYLYRRRRRAAKKARNANSLLDREKQPQAYSLDIPIPPLPPAHRRIIDWVQRTRPGSMTSVPSSYSLITPDDSESIVHRSISSVMRAKSTASSRSAYSQASAARERPSVEEPRSEGGVSRPPQHLYRISEYAESM</sequence>
<dbReference type="EMBL" id="JAWWNJ010000094">
    <property type="protein sequence ID" value="KAK6997069.1"/>
    <property type="molecule type" value="Genomic_DNA"/>
</dbReference>
<comment type="caution">
    <text evidence="3">The sequence shown here is derived from an EMBL/GenBank/DDBJ whole genome shotgun (WGS) entry which is preliminary data.</text>
</comment>
<feature type="compositionally biased region" description="Pro residues" evidence="1">
    <location>
        <begin position="75"/>
        <end position="87"/>
    </location>
</feature>
<organism evidence="3 4">
    <name type="scientific">Favolaschia claudopus</name>
    <dbReference type="NCBI Taxonomy" id="2862362"/>
    <lineage>
        <taxon>Eukaryota</taxon>
        <taxon>Fungi</taxon>
        <taxon>Dikarya</taxon>
        <taxon>Basidiomycota</taxon>
        <taxon>Agaricomycotina</taxon>
        <taxon>Agaricomycetes</taxon>
        <taxon>Agaricomycetidae</taxon>
        <taxon>Agaricales</taxon>
        <taxon>Marasmiineae</taxon>
        <taxon>Mycenaceae</taxon>
        <taxon>Favolaschia</taxon>
    </lineage>
</organism>
<evidence type="ECO:0000256" key="1">
    <source>
        <dbReference type="SAM" id="MobiDB-lite"/>
    </source>
</evidence>
<accession>A0AAW0A2B0</accession>
<dbReference type="AlphaFoldDB" id="A0AAW0A2B0"/>
<reference evidence="3 4" key="1">
    <citation type="journal article" date="2024" name="J Genomics">
        <title>Draft genome sequencing and assembly of Favolaschia claudopus CIRM-BRFM 2984 isolated from oak limbs.</title>
        <authorList>
            <person name="Navarro D."/>
            <person name="Drula E."/>
            <person name="Chaduli D."/>
            <person name="Cazenave R."/>
            <person name="Ahrendt S."/>
            <person name="Wang J."/>
            <person name="Lipzen A."/>
            <person name="Daum C."/>
            <person name="Barry K."/>
            <person name="Grigoriev I.V."/>
            <person name="Favel A."/>
            <person name="Rosso M.N."/>
            <person name="Martin F."/>
        </authorList>
    </citation>
    <scope>NUCLEOTIDE SEQUENCE [LARGE SCALE GENOMIC DNA]</scope>
    <source>
        <strain evidence="3 4">CIRM-BRFM 2984</strain>
    </source>
</reference>
<name>A0AAW0A2B0_9AGAR</name>
<feature type="transmembrane region" description="Helical" evidence="2">
    <location>
        <begin position="103"/>
        <end position="127"/>
    </location>
</feature>
<keyword evidence="2" id="KW-0472">Membrane</keyword>
<keyword evidence="4" id="KW-1185">Reference proteome</keyword>
<dbReference type="Proteomes" id="UP001362999">
    <property type="component" value="Unassembled WGS sequence"/>
</dbReference>
<keyword evidence="2" id="KW-1133">Transmembrane helix</keyword>
<feature type="region of interest" description="Disordered" evidence="1">
    <location>
        <begin position="74"/>
        <end position="97"/>
    </location>
</feature>
<feature type="region of interest" description="Disordered" evidence="1">
    <location>
        <begin position="211"/>
        <end position="258"/>
    </location>
</feature>
<evidence type="ECO:0000313" key="4">
    <source>
        <dbReference type="Proteomes" id="UP001362999"/>
    </source>
</evidence>
<protein>
    <submittedName>
        <fullName evidence="3">Uncharacterized protein</fullName>
    </submittedName>
</protein>
<keyword evidence="2" id="KW-0812">Transmembrane</keyword>
<gene>
    <name evidence="3" type="ORF">R3P38DRAFT_3066900</name>
</gene>
<evidence type="ECO:0000313" key="3">
    <source>
        <dbReference type="EMBL" id="KAK6997069.1"/>
    </source>
</evidence>